<keyword evidence="2" id="KW-1185">Reference proteome</keyword>
<protein>
    <submittedName>
        <fullName evidence="1">Uncharacterized protein</fullName>
    </submittedName>
</protein>
<dbReference type="AlphaFoldDB" id="A0AAD7A7G6"/>
<comment type="caution">
    <text evidence="1">The sequence shown here is derived from an EMBL/GenBank/DDBJ whole genome shotgun (WGS) entry which is preliminary data.</text>
</comment>
<evidence type="ECO:0000313" key="2">
    <source>
        <dbReference type="Proteomes" id="UP001218218"/>
    </source>
</evidence>
<reference evidence="1" key="1">
    <citation type="submission" date="2023-03" db="EMBL/GenBank/DDBJ databases">
        <title>Massive genome expansion in bonnet fungi (Mycena s.s.) driven by repeated elements and novel gene families across ecological guilds.</title>
        <authorList>
            <consortium name="Lawrence Berkeley National Laboratory"/>
            <person name="Harder C.B."/>
            <person name="Miyauchi S."/>
            <person name="Viragh M."/>
            <person name="Kuo A."/>
            <person name="Thoen E."/>
            <person name="Andreopoulos B."/>
            <person name="Lu D."/>
            <person name="Skrede I."/>
            <person name="Drula E."/>
            <person name="Henrissat B."/>
            <person name="Morin E."/>
            <person name="Kohler A."/>
            <person name="Barry K."/>
            <person name="LaButti K."/>
            <person name="Morin E."/>
            <person name="Salamov A."/>
            <person name="Lipzen A."/>
            <person name="Mereny Z."/>
            <person name="Hegedus B."/>
            <person name="Baldrian P."/>
            <person name="Stursova M."/>
            <person name="Weitz H."/>
            <person name="Taylor A."/>
            <person name="Grigoriev I.V."/>
            <person name="Nagy L.G."/>
            <person name="Martin F."/>
            <person name="Kauserud H."/>
        </authorList>
    </citation>
    <scope>NUCLEOTIDE SEQUENCE</scope>
    <source>
        <strain evidence="1">CBHHK002</strain>
    </source>
</reference>
<proteinExistence type="predicted"/>
<gene>
    <name evidence="1" type="ORF">DFH08DRAFT_805968</name>
</gene>
<dbReference type="Proteomes" id="UP001218218">
    <property type="component" value="Unassembled WGS sequence"/>
</dbReference>
<evidence type="ECO:0000313" key="1">
    <source>
        <dbReference type="EMBL" id="KAJ7351234.1"/>
    </source>
</evidence>
<sequence length="232" mass="25824">MRGALATQNLGFERERHGYKTQMEVIQTQLNEMGNLLCVVAGSKRIKKAHNLSNGSISTSSWAVEDTSHITSSKSPPVDYFSSPSSGFSFDPLSLNFQFLEGFELNDYSSFAFDPPAFTAPPSPKFPIQYPPSIPVEPVNHMRVLQATCIAPCSPEEHQQYYFQCYGTARFQKHSPEWLNGDWAPPLQVRERRCNLGLLGGVERRGQWIPRGGGVDNDLGCQMAVQQLGPQV</sequence>
<organism evidence="1 2">
    <name type="scientific">Mycena albidolilacea</name>
    <dbReference type="NCBI Taxonomy" id="1033008"/>
    <lineage>
        <taxon>Eukaryota</taxon>
        <taxon>Fungi</taxon>
        <taxon>Dikarya</taxon>
        <taxon>Basidiomycota</taxon>
        <taxon>Agaricomycotina</taxon>
        <taxon>Agaricomycetes</taxon>
        <taxon>Agaricomycetidae</taxon>
        <taxon>Agaricales</taxon>
        <taxon>Marasmiineae</taxon>
        <taxon>Mycenaceae</taxon>
        <taxon>Mycena</taxon>
    </lineage>
</organism>
<name>A0AAD7A7G6_9AGAR</name>
<accession>A0AAD7A7G6</accession>
<dbReference type="EMBL" id="JARIHO010000013">
    <property type="protein sequence ID" value="KAJ7351234.1"/>
    <property type="molecule type" value="Genomic_DNA"/>
</dbReference>